<reference evidence="1" key="1">
    <citation type="submission" date="2023-05" db="EMBL/GenBank/DDBJ databases">
        <title>Nepenthes gracilis genome sequencing.</title>
        <authorList>
            <person name="Fukushima K."/>
        </authorList>
    </citation>
    <scope>NUCLEOTIDE SEQUENCE</scope>
    <source>
        <strain evidence="1">SING2019-196</strain>
    </source>
</reference>
<evidence type="ECO:0000313" key="1">
    <source>
        <dbReference type="EMBL" id="GMH02316.1"/>
    </source>
</evidence>
<name>A0AAD3S155_NEPGR</name>
<evidence type="ECO:0000313" key="2">
    <source>
        <dbReference type="Proteomes" id="UP001279734"/>
    </source>
</evidence>
<sequence length="119" mass="13193">MRCCSAKCHLSCSKVSHYVSNVQMVDLFTAEIVDLSYARSFSRIPSAKLGTRVNNLGSVGRHPMMCRLVMDYCKVYWHKAHWHLCKSKGVVLVGTMWLRVGPTEQSGGGLSTLDLKSGS</sequence>
<dbReference type="EMBL" id="BSYO01000003">
    <property type="protein sequence ID" value="GMH02316.1"/>
    <property type="molecule type" value="Genomic_DNA"/>
</dbReference>
<proteinExistence type="predicted"/>
<organism evidence="1 2">
    <name type="scientific">Nepenthes gracilis</name>
    <name type="common">Slender pitcher plant</name>
    <dbReference type="NCBI Taxonomy" id="150966"/>
    <lineage>
        <taxon>Eukaryota</taxon>
        <taxon>Viridiplantae</taxon>
        <taxon>Streptophyta</taxon>
        <taxon>Embryophyta</taxon>
        <taxon>Tracheophyta</taxon>
        <taxon>Spermatophyta</taxon>
        <taxon>Magnoliopsida</taxon>
        <taxon>eudicotyledons</taxon>
        <taxon>Gunneridae</taxon>
        <taxon>Pentapetalae</taxon>
        <taxon>Caryophyllales</taxon>
        <taxon>Nepenthaceae</taxon>
        <taxon>Nepenthes</taxon>
    </lineage>
</organism>
<dbReference type="Proteomes" id="UP001279734">
    <property type="component" value="Unassembled WGS sequence"/>
</dbReference>
<gene>
    <name evidence="1" type="ORF">Nepgr_004155</name>
</gene>
<keyword evidence="2" id="KW-1185">Reference proteome</keyword>
<accession>A0AAD3S155</accession>
<dbReference type="AlphaFoldDB" id="A0AAD3S155"/>
<protein>
    <submittedName>
        <fullName evidence="1">Uncharacterized protein</fullName>
    </submittedName>
</protein>
<comment type="caution">
    <text evidence="1">The sequence shown here is derived from an EMBL/GenBank/DDBJ whole genome shotgun (WGS) entry which is preliminary data.</text>
</comment>